<sequence length="87" mass="8982">MVHGLYPIIHTAPPFVHALSAFIHGAPPFVHALSAFIHAGGEGIATAIRAVGPASTAVGTDLMHSLLLTSRIGATVEPVFTSTLLFL</sequence>
<protein>
    <submittedName>
        <fullName evidence="1">Uncharacterized protein</fullName>
    </submittedName>
</protein>
<gene>
    <name evidence="1" type="ORF">GCM10022406_16470</name>
</gene>
<evidence type="ECO:0000313" key="1">
    <source>
        <dbReference type="EMBL" id="GAA3932247.1"/>
    </source>
</evidence>
<dbReference type="Proteomes" id="UP001499909">
    <property type="component" value="Unassembled WGS sequence"/>
</dbReference>
<proteinExistence type="predicted"/>
<dbReference type="EMBL" id="BAABDH010000028">
    <property type="protein sequence ID" value="GAA3932247.1"/>
    <property type="molecule type" value="Genomic_DNA"/>
</dbReference>
<organism evidence="1 2">
    <name type="scientific">Hymenobacter algoricola</name>
    <dbReference type="NCBI Taxonomy" id="486267"/>
    <lineage>
        <taxon>Bacteria</taxon>
        <taxon>Pseudomonadati</taxon>
        <taxon>Bacteroidota</taxon>
        <taxon>Cytophagia</taxon>
        <taxon>Cytophagales</taxon>
        <taxon>Hymenobacteraceae</taxon>
        <taxon>Hymenobacter</taxon>
    </lineage>
</organism>
<comment type="caution">
    <text evidence="1">The sequence shown here is derived from an EMBL/GenBank/DDBJ whole genome shotgun (WGS) entry which is preliminary data.</text>
</comment>
<name>A0ABP7MZN6_9BACT</name>
<keyword evidence="2" id="KW-1185">Reference proteome</keyword>
<reference evidence="2" key="1">
    <citation type="journal article" date="2019" name="Int. J. Syst. Evol. Microbiol.">
        <title>The Global Catalogue of Microorganisms (GCM) 10K type strain sequencing project: providing services to taxonomists for standard genome sequencing and annotation.</title>
        <authorList>
            <consortium name="The Broad Institute Genomics Platform"/>
            <consortium name="The Broad Institute Genome Sequencing Center for Infectious Disease"/>
            <person name="Wu L."/>
            <person name="Ma J."/>
        </authorList>
    </citation>
    <scope>NUCLEOTIDE SEQUENCE [LARGE SCALE GENOMIC DNA]</scope>
    <source>
        <strain evidence="2">JCM 17214</strain>
    </source>
</reference>
<accession>A0ABP7MZN6</accession>
<evidence type="ECO:0000313" key="2">
    <source>
        <dbReference type="Proteomes" id="UP001499909"/>
    </source>
</evidence>